<organism evidence="2 3">
    <name type="scientific">Candidatus Segetimicrobium genomatis</name>
    <dbReference type="NCBI Taxonomy" id="2569760"/>
    <lineage>
        <taxon>Bacteria</taxon>
        <taxon>Bacillati</taxon>
        <taxon>Candidatus Sysuimicrobiota</taxon>
        <taxon>Candidatus Sysuimicrobiia</taxon>
        <taxon>Candidatus Sysuimicrobiales</taxon>
        <taxon>Candidatus Segetimicrobiaceae</taxon>
        <taxon>Candidatus Segetimicrobium</taxon>
    </lineage>
</organism>
<proteinExistence type="predicted"/>
<gene>
    <name evidence="2" type="ORF">E6H04_07225</name>
</gene>
<evidence type="ECO:0000313" key="3">
    <source>
        <dbReference type="Proteomes" id="UP000320048"/>
    </source>
</evidence>
<dbReference type="Gene3D" id="3.10.450.50">
    <property type="match status" value="1"/>
</dbReference>
<dbReference type="Pfam" id="PF13474">
    <property type="entry name" value="SnoaL_3"/>
    <property type="match status" value="1"/>
</dbReference>
<accession>A0A537JCJ7</accession>
<dbReference type="AlphaFoldDB" id="A0A537JCJ7"/>
<name>A0A537JCJ7_9BACT</name>
<evidence type="ECO:0000259" key="1">
    <source>
        <dbReference type="Pfam" id="PF13474"/>
    </source>
</evidence>
<dbReference type="SUPFAM" id="SSF54427">
    <property type="entry name" value="NTF2-like"/>
    <property type="match status" value="1"/>
</dbReference>
<dbReference type="InterPro" id="IPR032710">
    <property type="entry name" value="NTF2-like_dom_sf"/>
</dbReference>
<protein>
    <submittedName>
        <fullName evidence="2">DUF4440 domain-containing protein</fullName>
    </submittedName>
</protein>
<dbReference type="InterPro" id="IPR037401">
    <property type="entry name" value="SnoaL-like"/>
</dbReference>
<dbReference type="Proteomes" id="UP000320048">
    <property type="component" value="Unassembled WGS sequence"/>
</dbReference>
<dbReference type="EMBL" id="VBAO01000178">
    <property type="protein sequence ID" value="TMI81245.1"/>
    <property type="molecule type" value="Genomic_DNA"/>
</dbReference>
<comment type="caution">
    <text evidence="2">The sequence shown here is derived from an EMBL/GenBank/DDBJ whole genome shotgun (WGS) entry which is preliminary data.</text>
</comment>
<reference evidence="2 3" key="1">
    <citation type="journal article" date="2019" name="Nat. Microbiol.">
        <title>Mediterranean grassland soil C-N compound turnover is dependent on rainfall and depth, and is mediated by genomically divergent microorganisms.</title>
        <authorList>
            <person name="Diamond S."/>
            <person name="Andeer P.F."/>
            <person name="Li Z."/>
            <person name="Crits-Christoph A."/>
            <person name="Burstein D."/>
            <person name="Anantharaman K."/>
            <person name="Lane K.R."/>
            <person name="Thomas B.C."/>
            <person name="Pan C."/>
            <person name="Northen T.R."/>
            <person name="Banfield J.F."/>
        </authorList>
    </citation>
    <scope>NUCLEOTIDE SEQUENCE [LARGE SCALE GENOMIC DNA]</scope>
    <source>
        <strain evidence="2">NP_7</strain>
    </source>
</reference>
<evidence type="ECO:0000313" key="2">
    <source>
        <dbReference type="EMBL" id="TMI81245.1"/>
    </source>
</evidence>
<sequence>MGAKGNHTMLTMSGTHPLIGAAREWLAALQRCVRAVDYAGARPLFAPEVQGFGTHAAIVDGRDALEHEQWGQIWPTIREFTFRLAEVHCAGGDDLLGVIVPWDSLGAGPDGTSFPRPGRATLILARRDGRWVAIHSHFSLAPSGR</sequence>
<feature type="domain" description="SnoaL-like" evidence="1">
    <location>
        <begin position="26"/>
        <end position="141"/>
    </location>
</feature>